<comment type="similarity">
    <text evidence="2">Belongs to the RmuC family.</text>
</comment>
<proteinExistence type="inferred from homology"/>
<gene>
    <name evidence="6" type="ORF">IAD23_02740</name>
</gene>
<dbReference type="GO" id="GO:0006310">
    <property type="term" value="P:DNA recombination"/>
    <property type="evidence" value="ECO:0007669"/>
    <property type="project" value="UniProtKB-KW"/>
</dbReference>
<accession>A0A9D1MTJ5</accession>
<name>A0A9D1MTJ5_9FIRM</name>
<evidence type="ECO:0000256" key="4">
    <source>
        <dbReference type="ARBA" id="ARBA00023172"/>
    </source>
</evidence>
<dbReference type="InterPro" id="IPR003798">
    <property type="entry name" value="DNA_recombination_RmuC"/>
</dbReference>
<feature type="coiled-coil region" evidence="5">
    <location>
        <begin position="236"/>
        <end position="263"/>
    </location>
</feature>
<feature type="coiled-coil region" evidence="5">
    <location>
        <begin position="355"/>
        <end position="389"/>
    </location>
</feature>
<evidence type="ECO:0000313" key="7">
    <source>
        <dbReference type="Proteomes" id="UP000824125"/>
    </source>
</evidence>
<dbReference type="PANTHER" id="PTHR30563:SF0">
    <property type="entry name" value="DNA RECOMBINATION PROTEIN RMUC"/>
    <property type="match status" value="1"/>
</dbReference>
<comment type="caution">
    <text evidence="6">The sequence shown here is derived from an EMBL/GenBank/DDBJ whole genome shotgun (WGS) entry which is preliminary data.</text>
</comment>
<organism evidence="6 7">
    <name type="scientific">Candidatus Scybalenecus merdavium</name>
    <dbReference type="NCBI Taxonomy" id="2840939"/>
    <lineage>
        <taxon>Bacteria</taxon>
        <taxon>Bacillati</taxon>
        <taxon>Bacillota</taxon>
        <taxon>Clostridia</taxon>
        <taxon>Eubacteriales</taxon>
        <taxon>Oscillospiraceae</taxon>
        <taxon>Oscillospiraceae incertae sedis</taxon>
        <taxon>Candidatus Scybalenecus</taxon>
    </lineage>
</organism>
<reference evidence="6" key="1">
    <citation type="submission" date="2020-10" db="EMBL/GenBank/DDBJ databases">
        <authorList>
            <person name="Gilroy R."/>
        </authorList>
    </citation>
    <scope>NUCLEOTIDE SEQUENCE</scope>
    <source>
        <strain evidence="6">CHK176-6737</strain>
    </source>
</reference>
<dbReference type="EMBL" id="DVNM01000015">
    <property type="protein sequence ID" value="HIU68861.1"/>
    <property type="molecule type" value="Genomic_DNA"/>
</dbReference>
<reference evidence="6" key="2">
    <citation type="journal article" date="2021" name="PeerJ">
        <title>Extensive microbial diversity within the chicken gut microbiome revealed by metagenomics and culture.</title>
        <authorList>
            <person name="Gilroy R."/>
            <person name="Ravi A."/>
            <person name="Getino M."/>
            <person name="Pursley I."/>
            <person name="Horton D.L."/>
            <person name="Alikhan N.F."/>
            <person name="Baker D."/>
            <person name="Gharbi K."/>
            <person name="Hall N."/>
            <person name="Watson M."/>
            <person name="Adriaenssens E.M."/>
            <person name="Foster-Nyarko E."/>
            <person name="Jarju S."/>
            <person name="Secka A."/>
            <person name="Antonio M."/>
            <person name="Oren A."/>
            <person name="Chaudhuri R.R."/>
            <person name="La Ragione R."/>
            <person name="Hildebrand F."/>
            <person name="Pallen M.J."/>
        </authorList>
    </citation>
    <scope>NUCLEOTIDE SEQUENCE</scope>
    <source>
        <strain evidence="6">CHK176-6737</strain>
    </source>
</reference>
<sequence>MDYVILALLVLVAVLAVLNLVKKPKEKRDERLDMLNSNIHTLSQNVNDKLVEVTRTSYENSEKLTRVIGDKLDVIRVANAQQSDAVTKKVNDAVQSLQQSNEKKLDEMRKTVDEKLTETLNSRISASFKTVSEQLENVYKSLGEMQKLSSGVTDNVKDLSRILTNVKARGTWAEVQLENILNETIPQMFDKNVRTNPRYNGMVEFAVRIPDADGNGVTYLPIDSKFPMEDYARLSAAAQSGDLAALEAAKKALENRVKDEAKLVRQYIAPPHTTPFAILYLATEGLYAEIMSSQNGVAEKLQAQGIMLAGPSTVTALLNSLAMGFRTIAINQKANEVWKVLGAAKTQYAKFGDLIAKARRKVDEAGRVLEDADKRNSIIQKNLKNVETLEPGESNSVLGIEDGADL</sequence>
<keyword evidence="3 5" id="KW-0175">Coiled coil</keyword>
<protein>
    <submittedName>
        <fullName evidence="6">DNA recombination protein RmuC</fullName>
    </submittedName>
</protein>
<dbReference type="Proteomes" id="UP000824125">
    <property type="component" value="Unassembled WGS sequence"/>
</dbReference>
<evidence type="ECO:0000256" key="5">
    <source>
        <dbReference type="SAM" id="Coils"/>
    </source>
</evidence>
<comment type="function">
    <text evidence="1">Involved in DNA recombination.</text>
</comment>
<dbReference type="AlphaFoldDB" id="A0A9D1MTJ5"/>
<evidence type="ECO:0000256" key="2">
    <source>
        <dbReference type="ARBA" id="ARBA00009840"/>
    </source>
</evidence>
<dbReference type="PANTHER" id="PTHR30563">
    <property type="entry name" value="DNA RECOMBINATION PROTEIN RMUC"/>
    <property type="match status" value="1"/>
</dbReference>
<dbReference type="Pfam" id="PF02646">
    <property type="entry name" value="RmuC"/>
    <property type="match status" value="1"/>
</dbReference>
<evidence type="ECO:0000256" key="3">
    <source>
        <dbReference type="ARBA" id="ARBA00023054"/>
    </source>
</evidence>
<evidence type="ECO:0000256" key="1">
    <source>
        <dbReference type="ARBA" id="ARBA00003416"/>
    </source>
</evidence>
<evidence type="ECO:0000313" key="6">
    <source>
        <dbReference type="EMBL" id="HIU68861.1"/>
    </source>
</evidence>
<keyword evidence="4" id="KW-0233">DNA recombination</keyword>